<proteinExistence type="predicted"/>
<name>A0A445M9L0_ENSVE</name>
<sequence>MRRSPSSEPWKSRSPNDYGWVIGGLAAPLSLVPMDGIREAMYGFWSSPPPPPPDHQLQYSMQRWGLIFGNAAMFEVDHRHIRLSRHLCPRLYCTRNNDASSILDKYNLTEELCTV</sequence>
<protein>
    <submittedName>
        <fullName evidence="1">Uncharacterized protein</fullName>
    </submittedName>
</protein>
<evidence type="ECO:0000313" key="1">
    <source>
        <dbReference type="EMBL" id="RZR70927.1"/>
    </source>
</evidence>
<organism evidence="1">
    <name type="scientific">Ensete ventricosum</name>
    <name type="common">Abyssinian banana</name>
    <name type="synonym">Musa ensete</name>
    <dbReference type="NCBI Taxonomy" id="4639"/>
    <lineage>
        <taxon>Eukaryota</taxon>
        <taxon>Viridiplantae</taxon>
        <taxon>Streptophyta</taxon>
        <taxon>Embryophyta</taxon>
        <taxon>Tracheophyta</taxon>
        <taxon>Spermatophyta</taxon>
        <taxon>Magnoliopsida</taxon>
        <taxon>Liliopsida</taxon>
        <taxon>Zingiberales</taxon>
        <taxon>Musaceae</taxon>
        <taxon>Ensete</taxon>
    </lineage>
</organism>
<accession>A0A445M9L0</accession>
<dbReference type="EMBL" id="KV875475">
    <property type="protein sequence ID" value="RZR70927.1"/>
    <property type="molecule type" value="Genomic_DNA"/>
</dbReference>
<gene>
    <name evidence="1" type="ORF">BHM03_00002336</name>
</gene>
<dbReference type="Proteomes" id="UP000290560">
    <property type="component" value="Unassembled WGS sequence"/>
</dbReference>
<dbReference type="AlphaFoldDB" id="A0A445M9L0"/>
<reference evidence="1" key="1">
    <citation type="journal article" date="2018" name="Data Brief">
        <title>Genome sequence data from 17 accessions of Ensete ventricosum, a staple food crop for millions in Ethiopia.</title>
        <authorList>
            <person name="Yemataw Z."/>
            <person name="Muzemil S."/>
            <person name="Ambachew D."/>
            <person name="Tripathi L."/>
            <person name="Tesfaye K."/>
            <person name="Chala A."/>
            <person name="Farbos A."/>
            <person name="O'Neill P."/>
            <person name="Moore K."/>
            <person name="Grant M."/>
            <person name="Studholme D.J."/>
        </authorList>
    </citation>
    <scope>NUCLEOTIDE SEQUENCE [LARGE SCALE GENOMIC DNA]</scope>
    <source>
        <tissue evidence="1">Leaf</tissue>
    </source>
</reference>